<dbReference type="Proteomes" id="UP000002601">
    <property type="component" value="Chromosome"/>
</dbReference>
<organism evidence="2 3">
    <name type="scientific">Maridesulfovibrio salexigens (strain ATCC 14822 / DSM 2638 / NCIMB 8403 / VKM B-1763)</name>
    <name type="common">Desulfovibrio salexigens</name>
    <dbReference type="NCBI Taxonomy" id="526222"/>
    <lineage>
        <taxon>Bacteria</taxon>
        <taxon>Pseudomonadati</taxon>
        <taxon>Thermodesulfobacteriota</taxon>
        <taxon>Desulfovibrionia</taxon>
        <taxon>Desulfovibrionales</taxon>
        <taxon>Desulfovibrionaceae</taxon>
        <taxon>Maridesulfovibrio</taxon>
    </lineage>
</organism>
<dbReference type="Pfam" id="PF02613">
    <property type="entry name" value="Nitrate_red_del"/>
    <property type="match status" value="1"/>
</dbReference>
<gene>
    <name evidence="2" type="ordered locus">Desal_0377</name>
</gene>
<evidence type="ECO:0000256" key="1">
    <source>
        <dbReference type="ARBA" id="ARBA00023186"/>
    </source>
</evidence>
<dbReference type="InterPro" id="IPR036411">
    <property type="entry name" value="TorD-like_sf"/>
</dbReference>
<proteinExistence type="predicted"/>
<evidence type="ECO:0000313" key="3">
    <source>
        <dbReference type="Proteomes" id="UP000002601"/>
    </source>
</evidence>
<dbReference type="KEGG" id="dsa:Desal_0377"/>
<dbReference type="RefSeq" id="WP_012765970.1">
    <property type="nucleotide sequence ID" value="NC_012881.1"/>
</dbReference>
<protein>
    <submittedName>
        <fullName evidence="2">Cytoplasmic chaperone TorD family protein</fullName>
    </submittedName>
</protein>
<dbReference type="HOGENOM" id="CLU_077650_0_2_7"/>
<name>C6BWW4_MARSD</name>
<dbReference type="eggNOG" id="COG3381">
    <property type="taxonomic scope" value="Bacteria"/>
</dbReference>
<keyword evidence="3" id="KW-1185">Reference proteome</keyword>
<dbReference type="SUPFAM" id="SSF89155">
    <property type="entry name" value="TorD-like"/>
    <property type="match status" value="1"/>
</dbReference>
<accession>C6BWW4</accession>
<sequence length="216" mass="23790">MTDKNTNTPTSEEENLDQVCLLNCIELCAIIFRGINPEECAALLDEGLPELATLSTESLQSLSGPLKDLQTSYPDVTDTFCAELESEYVRLFINSRDGIVAPLYESCYEPGSGRVMGESHVTMSKLLEEAGLAPTGEQASEPMDHLCIELEYLYVLLANGWGGNDEDSLKQARAFAAQKMVWVRKFNEKLADSDAIKFYIAASELLIAMLEEVTSS</sequence>
<dbReference type="InterPro" id="IPR050289">
    <property type="entry name" value="TorD/DmsD_chaperones"/>
</dbReference>
<dbReference type="OrthoDB" id="13061at2"/>
<dbReference type="PANTHER" id="PTHR34227:SF1">
    <property type="entry name" value="DIMETHYL SULFOXIDE REDUCTASE CHAPERONE-RELATED"/>
    <property type="match status" value="1"/>
</dbReference>
<dbReference type="Gene3D" id="1.10.3480.10">
    <property type="entry name" value="TorD-like"/>
    <property type="match status" value="1"/>
</dbReference>
<evidence type="ECO:0000313" key="2">
    <source>
        <dbReference type="EMBL" id="ACS78444.1"/>
    </source>
</evidence>
<keyword evidence="1" id="KW-0143">Chaperone</keyword>
<dbReference type="EMBL" id="CP001649">
    <property type="protein sequence ID" value="ACS78444.1"/>
    <property type="molecule type" value="Genomic_DNA"/>
</dbReference>
<dbReference type="InterPro" id="IPR020945">
    <property type="entry name" value="DMSO/NO3_reduct_chaperone"/>
</dbReference>
<dbReference type="PANTHER" id="PTHR34227">
    <property type="entry name" value="CHAPERONE PROTEIN YCDY"/>
    <property type="match status" value="1"/>
</dbReference>
<dbReference type="AlphaFoldDB" id="C6BWW4"/>
<reference evidence="2 3" key="1">
    <citation type="submission" date="2009-06" db="EMBL/GenBank/DDBJ databases">
        <title>Complete sequence of Desulfovibrio salexigens DSM 2638.</title>
        <authorList>
            <consortium name="US DOE Joint Genome Institute"/>
            <person name="Lucas S."/>
            <person name="Copeland A."/>
            <person name="Lapidus A."/>
            <person name="Glavina del Rio T."/>
            <person name="Tice H."/>
            <person name="Bruce D."/>
            <person name="Goodwin L."/>
            <person name="Pitluck S."/>
            <person name="Munk A.C."/>
            <person name="Brettin T."/>
            <person name="Detter J.C."/>
            <person name="Han C."/>
            <person name="Tapia R."/>
            <person name="Larimer F."/>
            <person name="Land M."/>
            <person name="Hauser L."/>
            <person name="Kyrpides N."/>
            <person name="Anderson I."/>
            <person name="Wall J.D."/>
            <person name="Arkin A.P."/>
            <person name="Dehal P."/>
            <person name="Chivian D."/>
            <person name="Giles B."/>
            <person name="Hazen T.C."/>
        </authorList>
    </citation>
    <scope>NUCLEOTIDE SEQUENCE [LARGE SCALE GENOMIC DNA]</scope>
    <source>
        <strain evidence="3">ATCC 14822 / DSM 2638 / NCIMB 8403 / VKM B-1763</strain>
    </source>
</reference>
<dbReference type="STRING" id="526222.Desal_0377"/>